<comment type="caution">
    <text evidence="3">The sequence shown here is derived from an EMBL/GenBank/DDBJ whole genome shotgun (WGS) entry which is preliminary data.</text>
</comment>
<name>A0AAV6UK49_9ARAC</name>
<dbReference type="InterPro" id="IPR026091">
    <property type="entry name" value="HPS4"/>
</dbReference>
<dbReference type="PANTHER" id="PTHR14407">
    <property type="entry name" value="HERMANSKY-PUDLAK SYNDROME 4 PROTEIN LIGHT-EAR PROTEIN-RELATED"/>
    <property type="match status" value="1"/>
</dbReference>
<dbReference type="InterPro" id="IPR043987">
    <property type="entry name" value="CCZ1/INTU/HSP4_longin_1"/>
</dbReference>
<evidence type="ECO:0000313" key="4">
    <source>
        <dbReference type="Proteomes" id="UP000827092"/>
    </source>
</evidence>
<evidence type="ECO:0000313" key="3">
    <source>
        <dbReference type="EMBL" id="KAG8183986.1"/>
    </source>
</evidence>
<dbReference type="Proteomes" id="UP000827092">
    <property type="component" value="Unassembled WGS sequence"/>
</dbReference>
<gene>
    <name evidence="3" type="ORF">JTE90_001518</name>
</gene>
<dbReference type="AlphaFoldDB" id="A0AAV6UK49"/>
<proteinExistence type="predicted"/>
<keyword evidence="4" id="KW-1185">Reference proteome</keyword>
<evidence type="ECO:0000256" key="1">
    <source>
        <dbReference type="SAM" id="MobiDB-lite"/>
    </source>
</evidence>
<feature type="region of interest" description="Disordered" evidence="1">
    <location>
        <begin position="325"/>
        <end position="355"/>
    </location>
</feature>
<sequence length="675" mass="76809">MNFFFIYDTTTCKSDEDESKDAVVLYFPLQGGSDPHMLCCQLAGVARFLKNSFSSPAVVGLEYGKFAFHWSGKYLLGLGADNDVHTGVLKDQLLFLCGIFCFYHGNMDNVRKECIKSKTDFRQKLEFCWSRYISLSQCFGSALQLSLKACPMKSGKKGSSVVTTANRLLHSCQMSSGVTAGVVFYNSRVLSTQFPPHLTNYLSLLSNSNASAPVDSAHHIPKNLPPDVELKNIYLSSKCASSIHKLNHTSVGTTVRLKARNRSGSDGDVDSGEGSERPLTQSHKSRKRSHHDFDFLSSRLGPLEKRLLASRNRYLLSVADVYRQEDTSRETLSPRKDSVPEAQSVPHRAHLHSRRPSLSTDDCFLFSFHSRPLSLSSLKRWNSDLHLCGSEESHSTPRNRSRSERSSKNDLPKLQVLRCRSASTNKKFSSKRHSTSKKERSKSFHINEKCLNIEENDLQKHVLYVQRYGGGTLVLLIDKAYDKETINHLWNCGFTFLRQLEFNSEKQELENFIVSEPSIDPSFYILLYNHRQRIIKEYPHFPSLLLTEKQSRETIQKIQEDFKTDAQFHTMCLLSSTYSVFSSHKDQNLSFYLQPEACSRKLEPLLHLEPRAKRRLHKYFKVTLVFTCHKDQNLSFYLQPGASSPKLEPLLHLEPKGQAQAPQVFQSHAVTQGMT</sequence>
<organism evidence="3 4">
    <name type="scientific">Oedothorax gibbosus</name>
    <dbReference type="NCBI Taxonomy" id="931172"/>
    <lineage>
        <taxon>Eukaryota</taxon>
        <taxon>Metazoa</taxon>
        <taxon>Ecdysozoa</taxon>
        <taxon>Arthropoda</taxon>
        <taxon>Chelicerata</taxon>
        <taxon>Arachnida</taxon>
        <taxon>Araneae</taxon>
        <taxon>Araneomorphae</taxon>
        <taxon>Entelegynae</taxon>
        <taxon>Araneoidea</taxon>
        <taxon>Linyphiidae</taxon>
        <taxon>Erigoninae</taxon>
        <taxon>Oedothorax</taxon>
    </lineage>
</organism>
<dbReference type="Pfam" id="PF19031">
    <property type="entry name" value="Intu_longin_1"/>
    <property type="match status" value="1"/>
</dbReference>
<feature type="domain" description="CCZ1/INTU/HSP4 first Longin" evidence="2">
    <location>
        <begin position="1"/>
        <end position="105"/>
    </location>
</feature>
<dbReference type="GO" id="GO:0016192">
    <property type="term" value="P:vesicle-mediated transport"/>
    <property type="evidence" value="ECO:0007669"/>
    <property type="project" value="InterPro"/>
</dbReference>
<evidence type="ECO:0000259" key="2">
    <source>
        <dbReference type="Pfam" id="PF19031"/>
    </source>
</evidence>
<feature type="compositionally biased region" description="Basic and acidic residues" evidence="1">
    <location>
        <begin position="325"/>
        <end position="339"/>
    </location>
</feature>
<reference evidence="3 4" key="1">
    <citation type="journal article" date="2022" name="Nat. Ecol. Evol.">
        <title>A masculinizing supergene underlies an exaggerated male reproductive morph in a spider.</title>
        <authorList>
            <person name="Hendrickx F."/>
            <person name="De Corte Z."/>
            <person name="Sonet G."/>
            <person name="Van Belleghem S.M."/>
            <person name="Kostlbacher S."/>
            <person name="Vangestel C."/>
        </authorList>
    </citation>
    <scope>NUCLEOTIDE SEQUENCE [LARGE SCALE GENOMIC DNA]</scope>
    <source>
        <strain evidence="3">W744_W776</strain>
    </source>
</reference>
<dbReference type="PANTHER" id="PTHR14407:SF9">
    <property type="entry name" value="BLOC-3 COMPLEX MEMBER HPS4"/>
    <property type="match status" value="1"/>
</dbReference>
<accession>A0AAV6UK49</accession>
<feature type="region of interest" description="Disordered" evidence="1">
    <location>
        <begin position="389"/>
        <end position="409"/>
    </location>
</feature>
<protein>
    <recommendedName>
        <fullName evidence="2">CCZ1/INTU/HSP4 first Longin domain-containing protein</fullName>
    </recommendedName>
</protein>
<feature type="region of interest" description="Disordered" evidence="1">
    <location>
        <begin position="254"/>
        <end position="291"/>
    </location>
</feature>
<dbReference type="EMBL" id="JAFNEN010000393">
    <property type="protein sequence ID" value="KAG8183986.1"/>
    <property type="molecule type" value="Genomic_DNA"/>
</dbReference>